<reference evidence="5 6" key="1">
    <citation type="submission" date="2017-01" db="EMBL/GenBank/DDBJ databases">
        <title>Pseudomonas psychrotolerans genome sequencing and assembly.</title>
        <authorList>
            <person name="Vyas B."/>
            <person name="Mayilraj S."/>
        </authorList>
    </citation>
    <scope>NUCLEOTIDE SEQUENCE [LARGE SCALE GENOMIC DNA]</scope>
    <source>
        <strain evidence="5 6">SDS18</strain>
    </source>
</reference>
<dbReference type="PANTHER" id="PTHR43477">
    <property type="entry name" value="DIHYDROANTICAPSIN 7-DEHYDROGENASE"/>
    <property type="match status" value="1"/>
</dbReference>
<sequence>MAMMTPPHALVTGVSSGIGAAIAQRLLAEGWRVTGLSRRPPEQTHPALTWIGVDLADDQALDGVLANIGMLDAIVHAAGFMRTAPLGALDPADGAAMWHLHVAVASRLVDRLIERLATGGRIVLIGSRTMQGAAGRSQYAATKAALVGLVRSWALESASRGITVNLVAPGATETPMLRDPGRAGTPPRLPPLGRYVQPEEVAGLTAFLLGPDAGALTGQTLTVCGGASL</sequence>
<dbReference type="Pfam" id="PF13561">
    <property type="entry name" value="adh_short_C2"/>
    <property type="match status" value="1"/>
</dbReference>
<dbReference type="PANTHER" id="PTHR43477:SF1">
    <property type="entry name" value="DIHYDROANTICAPSIN 7-DEHYDROGENASE"/>
    <property type="match status" value="1"/>
</dbReference>
<dbReference type="InterPro" id="IPR002347">
    <property type="entry name" value="SDR_fam"/>
</dbReference>
<protein>
    <submittedName>
        <fullName evidence="5">Oxidoreductase</fullName>
    </submittedName>
</protein>
<dbReference type="CDD" id="cd05233">
    <property type="entry name" value="SDR_c"/>
    <property type="match status" value="1"/>
</dbReference>
<dbReference type="InterPro" id="IPR057326">
    <property type="entry name" value="KR_dom"/>
</dbReference>
<evidence type="ECO:0000313" key="5">
    <source>
        <dbReference type="EMBL" id="ONN70944.1"/>
    </source>
</evidence>
<evidence type="ECO:0000313" key="6">
    <source>
        <dbReference type="Proteomes" id="UP000189310"/>
    </source>
</evidence>
<comment type="caution">
    <text evidence="5">The sequence shown here is derived from an EMBL/GenBank/DDBJ whole genome shotgun (WGS) entry which is preliminary data.</text>
</comment>
<name>A0ABX3IRG3_9PSED</name>
<keyword evidence="6" id="KW-1185">Reference proteome</keyword>
<comment type="similarity">
    <text evidence="1">Belongs to the short-chain dehydrogenases/reductases (SDR) family.</text>
</comment>
<evidence type="ECO:0000259" key="4">
    <source>
        <dbReference type="SMART" id="SM00822"/>
    </source>
</evidence>
<feature type="region of interest" description="Disordered" evidence="3">
    <location>
        <begin position="173"/>
        <end position="192"/>
    </location>
</feature>
<evidence type="ECO:0000256" key="1">
    <source>
        <dbReference type="ARBA" id="ARBA00006484"/>
    </source>
</evidence>
<dbReference type="Gene3D" id="3.40.50.720">
    <property type="entry name" value="NAD(P)-binding Rossmann-like Domain"/>
    <property type="match status" value="1"/>
</dbReference>
<dbReference type="PRINTS" id="PR00081">
    <property type="entry name" value="GDHRDH"/>
</dbReference>
<dbReference type="InterPro" id="IPR051122">
    <property type="entry name" value="SDR_DHRS6-like"/>
</dbReference>
<dbReference type="Proteomes" id="UP000189310">
    <property type="component" value="Unassembled WGS sequence"/>
</dbReference>
<keyword evidence="2" id="KW-0560">Oxidoreductase</keyword>
<dbReference type="SMART" id="SM00822">
    <property type="entry name" value="PKS_KR"/>
    <property type="match status" value="1"/>
</dbReference>
<gene>
    <name evidence="5" type="ORF">BVL52_13230</name>
</gene>
<dbReference type="PRINTS" id="PR00080">
    <property type="entry name" value="SDRFAMILY"/>
</dbReference>
<organism evidence="5 6">
    <name type="scientific">Pseudomonas oryzihabitans</name>
    <dbReference type="NCBI Taxonomy" id="47885"/>
    <lineage>
        <taxon>Bacteria</taxon>
        <taxon>Pseudomonadati</taxon>
        <taxon>Pseudomonadota</taxon>
        <taxon>Gammaproteobacteria</taxon>
        <taxon>Pseudomonadales</taxon>
        <taxon>Pseudomonadaceae</taxon>
        <taxon>Pseudomonas</taxon>
    </lineage>
</organism>
<dbReference type="InterPro" id="IPR036291">
    <property type="entry name" value="NAD(P)-bd_dom_sf"/>
</dbReference>
<dbReference type="SUPFAM" id="SSF51735">
    <property type="entry name" value="NAD(P)-binding Rossmann-fold domains"/>
    <property type="match status" value="1"/>
</dbReference>
<proteinExistence type="inferred from homology"/>
<dbReference type="EMBL" id="MTLN01000007">
    <property type="protein sequence ID" value="ONN70944.1"/>
    <property type="molecule type" value="Genomic_DNA"/>
</dbReference>
<feature type="domain" description="Ketoreductase" evidence="4">
    <location>
        <begin position="7"/>
        <end position="170"/>
    </location>
</feature>
<evidence type="ECO:0000256" key="2">
    <source>
        <dbReference type="ARBA" id="ARBA00023002"/>
    </source>
</evidence>
<evidence type="ECO:0000256" key="3">
    <source>
        <dbReference type="SAM" id="MobiDB-lite"/>
    </source>
</evidence>
<accession>A0ABX3IRG3</accession>